<sequence>MAEIPDAPLAVSFIRPQHYEQGDEVVNEFKRLISKFEPLTSRVTPPVDQTTQPALSALSAAEMESQEFLLSDLDSVLLPLLISRLDFLGPLLLQPLSLIDDPEYTLNLISELQSEIEAAIDEIESILARVCPEPMPIPNRTNDHHLKALKSCRLYRLKTEFEKVCLVHICQCFGEAYEQVQQFGLSSLEYKNEYDVTLYRENLGDPWALAEESMELAIKQLKETEFDLIQDRWKPKILMFGTLIGILNDGLIPFTEPDTLPVQFRRESVMQLVRSLLPIIKLSRLLFVKLSKLGGIDEYFDPIYTEMNSDQLDSLSKSAGDVNESFHQLLALFVELEENDLEAFHPRQFVKIIKTLKSRFEAALYLLLLYLIPAIPNTDSQDQLKTWFIVWNNGFILAIQNFENVVESLVVTP</sequence>
<protein>
    <submittedName>
        <fullName evidence="1">Uncharacterized protein</fullName>
    </submittedName>
</protein>
<dbReference type="PANTHER" id="PTHR33069">
    <property type="entry name" value="CHROMOSOME 7, WHOLE GENOME SHOTGUN SEQUENCE-RELATED"/>
    <property type="match status" value="1"/>
</dbReference>
<evidence type="ECO:0000313" key="2">
    <source>
        <dbReference type="Proteomes" id="UP000239156"/>
    </source>
</evidence>
<accession>A0A2S4UJ79</accession>
<dbReference type="AlphaFoldDB" id="A0A2S4UJ79"/>
<keyword evidence="2" id="KW-1185">Reference proteome</keyword>
<dbReference type="Proteomes" id="UP000239156">
    <property type="component" value="Unassembled WGS sequence"/>
</dbReference>
<reference evidence="1" key="1">
    <citation type="submission" date="2017-12" db="EMBL/GenBank/DDBJ databases">
        <title>Gene loss provides genomic basis for host adaptation in cereal stripe rust fungi.</title>
        <authorList>
            <person name="Xia C."/>
        </authorList>
    </citation>
    <scope>NUCLEOTIDE SEQUENCE [LARGE SCALE GENOMIC DNA]</scope>
    <source>
        <strain evidence="1">93-210</strain>
    </source>
</reference>
<organism evidence="1 2">
    <name type="scientific">Puccinia striiformis</name>
    <dbReference type="NCBI Taxonomy" id="27350"/>
    <lineage>
        <taxon>Eukaryota</taxon>
        <taxon>Fungi</taxon>
        <taxon>Dikarya</taxon>
        <taxon>Basidiomycota</taxon>
        <taxon>Pucciniomycotina</taxon>
        <taxon>Pucciniomycetes</taxon>
        <taxon>Pucciniales</taxon>
        <taxon>Pucciniaceae</taxon>
        <taxon>Puccinia</taxon>
    </lineage>
</organism>
<evidence type="ECO:0000313" key="1">
    <source>
        <dbReference type="EMBL" id="POV97368.1"/>
    </source>
</evidence>
<comment type="caution">
    <text evidence="1">The sequence shown here is derived from an EMBL/GenBank/DDBJ whole genome shotgun (WGS) entry which is preliminary data.</text>
</comment>
<dbReference type="VEuPathDB" id="FungiDB:PSHT_05613"/>
<proteinExistence type="predicted"/>
<dbReference type="EMBL" id="PKSL01000263">
    <property type="protein sequence ID" value="POV97368.1"/>
    <property type="molecule type" value="Genomic_DNA"/>
</dbReference>
<dbReference type="PANTHER" id="PTHR33069:SF3">
    <property type="entry name" value="DYNEIN HEAVY CHAIN TAIL DOMAIN-CONTAINING PROTEIN"/>
    <property type="match status" value="1"/>
</dbReference>
<name>A0A2S4UJ79_9BASI</name>
<gene>
    <name evidence="1" type="ORF">PSTT_15078</name>
</gene>
<dbReference type="VEuPathDB" id="FungiDB:PSTT_15078"/>